<accession>U3AF10</accession>
<protein>
    <submittedName>
        <fullName evidence="3">Universal stress protein</fullName>
    </submittedName>
</protein>
<dbReference type="eggNOG" id="arCOG02053">
    <property type="taxonomic scope" value="Archaea"/>
</dbReference>
<comment type="caution">
    <text evidence="3">The sequence shown here is derived from an EMBL/GenBank/DDBJ whole genome shotgun (WGS) entry which is preliminary data.</text>
</comment>
<reference evidence="3 4" key="1">
    <citation type="submission" date="2013-09" db="EMBL/GenBank/DDBJ databases">
        <title>Whole genome sequencing of Halarchaeum acidiphilum strain MH1-52-1.</title>
        <authorList>
            <person name="Shimane Y."/>
            <person name="Minegishi H."/>
            <person name="Nishi S."/>
            <person name="Echigo A."/>
            <person name="Shuto A."/>
            <person name="Konishi M."/>
            <person name="Ito T."/>
            <person name="Ohkuma M."/>
            <person name="Ohta Y."/>
            <person name="Nagano Y."/>
            <person name="Tsubouchi T."/>
            <person name="Mori K."/>
            <person name="Usui K."/>
            <person name="Kamekura M."/>
            <person name="Usami R."/>
            <person name="Takaki Y."/>
            <person name="Hatada Y."/>
        </authorList>
    </citation>
    <scope>NUCLEOTIDE SEQUENCE [LARGE SCALE GENOMIC DNA]</scope>
    <source>
        <strain evidence="3 4">JCM 16109</strain>
    </source>
</reference>
<dbReference type="RefSeq" id="WP_020221208.1">
    <property type="nucleotide sequence ID" value="NZ_BANO01000041.1"/>
</dbReference>
<dbReference type="AlphaFoldDB" id="U3AF10"/>
<keyword evidence="4" id="KW-1185">Reference proteome</keyword>
<dbReference type="OrthoDB" id="105697at2157"/>
<dbReference type="EMBL" id="BATA01000061">
    <property type="protein sequence ID" value="GAD53348.1"/>
    <property type="molecule type" value="Genomic_DNA"/>
</dbReference>
<dbReference type="InterPro" id="IPR006015">
    <property type="entry name" value="Universal_stress_UspA"/>
</dbReference>
<dbReference type="CDD" id="cd00293">
    <property type="entry name" value="USP-like"/>
    <property type="match status" value="1"/>
</dbReference>
<evidence type="ECO:0000313" key="4">
    <source>
        <dbReference type="Proteomes" id="UP000016986"/>
    </source>
</evidence>
<dbReference type="SUPFAM" id="SSF52402">
    <property type="entry name" value="Adenine nucleotide alpha hydrolases-like"/>
    <property type="match status" value="1"/>
</dbReference>
<name>U3AF10_9EURY</name>
<comment type="similarity">
    <text evidence="1">Belongs to the universal stress protein A family.</text>
</comment>
<dbReference type="Proteomes" id="UP000016986">
    <property type="component" value="Unassembled WGS sequence"/>
</dbReference>
<dbReference type="Pfam" id="PF00582">
    <property type="entry name" value="Usp"/>
    <property type="match status" value="1"/>
</dbReference>
<evidence type="ECO:0000256" key="1">
    <source>
        <dbReference type="ARBA" id="ARBA00008791"/>
    </source>
</evidence>
<dbReference type="PANTHER" id="PTHR46268">
    <property type="entry name" value="STRESS RESPONSE PROTEIN NHAX"/>
    <property type="match status" value="1"/>
</dbReference>
<proteinExistence type="inferred from homology"/>
<dbReference type="InterPro" id="IPR006016">
    <property type="entry name" value="UspA"/>
</dbReference>
<dbReference type="InterPro" id="IPR014729">
    <property type="entry name" value="Rossmann-like_a/b/a_fold"/>
</dbReference>
<evidence type="ECO:0000313" key="3">
    <source>
        <dbReference type="EMBL" id="GAD53348.1"/>
    </source>
</evidence>
<dbReference type="PANTHER" id="PTHR46268:SF6">
    <property type="entry name" value="UNIVERSAL STRESS PROTEIN UP12"/>
    <property type="match status" value="1"/>
</dbReference>
<sequence>MYDTVLVPTDGGDAAADGVEHAFDLAAAHDASVHVLSVAAPGMETVAIGGGSVGSMAAANQAASERTADEVVAAAEERGIEATRSVESGLPHRVILSHVRRHDADVVVMGTHGRTGITRALTGSVTERVIRHADVPVIAVRAQD</sequence>
<organism evidence="3 4">
    <name type="scientific">Halarchaeum acidiphilum MH1-52-1</name>
    <dbReference type="NCBI Taxonomy" id="1261545"/>
    <lineage>
        <taxon>Archaea</taxon>
        <taxon>Methanobacteriati</taxon>
        <taxon>Methanobacteriota</taxon>
        <taxon>Stenosarchaea group</taxon>
        <taxon>Halobacteria</taxon>
        <taxon>Halobacteriales</taxon>
        <taxon>Halobacteriaceae</taxon>
    </lineage>
</organism>
<evidence type="ECO:0000259" key="2">
    <source>
        <dbReference type="Pfam" id="PF00582"/>
    </source>
</evidence>
<dbReference type="PRINTS" id="PR01438">
    <property type="entry name" value="UNVRSLSTRESS"/>
</dbReference>
<feature type="domain" description="UspA" evidence="2">
    <location>
        <begin position="1"/>
        <end position="141"/>
    </location>
</feature>
<gene>
    <name evidence="3" type="ORF">MBEHAL_2108</name>
</gene>
<dbReference type="Gene3D" id="3.40.50.620">
    <property type="entry name" value="HUPs"/>
    <property type="match status" value="1"/>
</dbReference>